<dbReference type="Gene3D" id="3.20.20.450">
    <property type="entry name" value="EAL domain"/>
    <property type="match status" value="1"/>
</dbReference>
<dbReference type="SUPFAM" id="SSF55785">
    <property type="entry name" value="PYP-like sensor domain (PAS domain)"/>
    <property type="match status" value="1"/>
</dbReference>
<feature type="transmembrane region" description="Helical" evidence="1">
    <location>
        <begin position="182"/>
        <end position="201"/>
    </location>
</feature>
<feature type="transmembrane region" description="Helical" evidence="1">
    <location>
        <begin position="64"/>
        <end position="86"/>
    </location>
</feature>
<dbReference type="Proteomes" id="UP000321389">
    <property type="component" value="Chromosome"/>
</dbReference>
<dbReference type="Gene3D" id="3.30.450.20">
    <property type="entry name" value="PAS domain"/>
    <property type="match status" value="1"/>
</dbReference>
<dbReference type="InterPro" id="IPR000700">
    <property type="entry name" value="PAS-assoc_C"/>
</dbReference>
<dbReference type="Gene3D" id="3.30.70.270">
    <property type="match status" value="1"/>
</dbReference>
<dbReference type="AlphaFoldDB" id="A0A5B8L3K6"/>
<gene>
    <name evidence="5" type="ORF">FQ775_18655</name>
</gene>
<feature type="domain" description="GGDEF" evidence="4">
    <location>
        <begin position="383"/>
        <end position="516"/>
    </location>
</feature>
<dbReference type="SMART" id="SM00267">
    <property type="entry name" value="GGDEF"/>
    <property type="match status" value="1"/>
</dbReference>
<keyword evidence="1" id="KW-1133">Transmembrane helix</keyword>
<dbReference type="FunFam" id="3.30.70.270:FF:000001">
    <property type="entry name" value="Diguanylate cyclase domain protein"/>
    <property type="match status" value="1"/>
</dbReference>
<dbReference type="InterPro" id="IPR001633">
    <property type="entry name" value="EAL_dom"/>
</dbReference>
<dbReference type="NCBIfam" id="TIGR00229">
    <property type="entry name" value="sensory_box"/>
    <property type="match status" value="1"/>
</dbReference>
<keyword evidence="1" id="KW-0472">Membrane</keyword>
<dbReference type="KEGG" id="niy:FQ775_18655"/>
<organism evidence="5 6">
    <name type="scientific">Nitratireductor mangrovi</name>
    <dbReference type="NCBI Taxonomy" id="2599600"/>
    <lineage>
        <taxon>Bacteria</taxon>
        <taxon>Pseudomonadati</taxon>
        <taxon>Pseudomonadota</taxon>
        <taxon>Alphaproteobacteria</taxon>
        <taxon>Hyphomicrobiales</taxon>
        <taxon>Phyllobacteriaceae</taxon>
        <taxon>Nitratireductor</taxon>
    </lineage>
</organism>
<feature type="domain" description="PAC" evidence="2">
    <location>
        <begin position="298"/>
        <end position="351"/>
    </location>
</feature>
<dbReference type="Pfam" id="PF08448">
    <property type="entry name" value="PAS_4"/>
    <property type="match status" value="1"/>
</dbReference>
<dbReference type="EMBL" id="CP042301">
    <property type="protein sequence ID" value="QDZ02240.1"/>
    <property type="molecule type" value="Genomic_DNA"/>
</dbReference>
<dbReference type="PROSITE" id="PS50887">
    <property type="entry name" value="GGDEF"/>
    <property type="match status" value="1"/>
</dbReference>
<dbReference type="PROSITE" id="PS50883">
    <property type="entry name" value="EAL"/>
    <property type="match status" value="1"/>
</dbReference>
<accession>A0A5B8L3K6</accession>
<keyword evidence="1" id="KW-0812">Transmembrane</keyword>
<dbReference type="CDD" id="cd00130">
    <property type="entry name" value="PAS"/>
    <property type="match status" value="1"/>
</dbReference>
<dbReference type="PROSITE" id="PS50113">
    <property type="entry name" value="PAC"/>
    <property type="match status" value="1"/>
</dbReference>
<dbReference type="SUPFAM" id="SSF55073">
    <property type="entry name" value="Nucleotide cyclase"/>
    <property type="match status" value="1"/>
</dbReference>
<feature type="domain" description="EAL" evidence="3">
    <location>
        <begin position="525"/>
        <end position="775"/>
    </location>
</feature>
<dbReference type="InterPro" id="IPR013656">
    <property type="entry name" value="PAS_4"/>
</dbReference>
<dbReference type="CDD" id="cd01948">
    <property type="entry name" value="EAL"/>
    <property type="match status" value="1"/>
</dbReference>
<dbReference type="PANTHER" id="PTHR44757">
    <property type="entry name" value="DIGUANYLATE CYCLASE DGCP"/>
    <property type="match status" value="1"/>
</dbReference>
<evidence type="ECO:0000256" key="1">
    <source>
        <dbReference type="SAM" id="Phobius"/>
    </source>
</evidence>
<dbReference type="InterPro" id="IPR052155">
    <property type="entry name" value="Biofilm_reg_signaling"/>
</dbReference>
<dbReference type="InterPro" id="IPR035919">
    <property type="entry name" value="EAL_sf"/>
</dbReference>
<dbReference type="InterPro" id="IPR035965">
    <property type="entry name" value="PAS-like_dom_sf"/>
</dbReference>
<evidence type="ECO:0000313" key="5">
    <source>
        <dbReference type="EMBL" id="QDZ02240.1"/>
    </source>
</evidence>
<dbReference type="NCBIfam" id="TIGR00254">
    <property type="entry name" value="GGDEF"/>
    <property type="match status" value="1"/>
</dbReference>
<dbReference type="InterPro" id="IPR000014">
    <property type="entry name" value="PAS"/>
</dbReference>
<reference evidence="5" key="1">
    <citation type="submission" date="2020-04" db="EMBL/GenBank/DDBJ databases">
        <title>Nitratireductor sp. nov. isolated from mangrove soil.</title>
        <authorList>
            <person name="Ye Y."/>
        </authorList>
    </citation>
    <scope>NUCLEOTIDE SEQUENCE</scope>
    <source>
        <strain evidence="5">SY7</strain>
    </source>
</reference>
<dbReference type="PANTHER" id="PTHR44757:SF10">
    <property type="entry name" value="MEMBRANE PROTEIN"/>
    <property type="match status" value="1"/>
</dbReference>
<keyword evidence="6" id="KW-1185">Reference proteome</keyword>
<dbReference type="RefSeq" id="WP_146300879.1">
    <property type="nucleotide sequence ID" value="NZ_CP042301.2"/>
</dbReference>
<proteinExistence type="predicted"/>
<evidence type="ECO:0000259" key="4">
    <source>
        <dbReference type="PROSITE" id="PS50887"/>
    </source>
</evidence>
<feature type="transmembrane region" description="Helical" evidence="1">
    <location>
        <begin position="106"/>
        <end position="124"/>
    </location>
</feature>
<feature type="transmembrane region" description="Helical" evidence="1">
    <location>
        <begin position="158"/>
        <end position="176"/>
    </location>
</feature>
<protein>
    <submittedName>
        <fullName evidence="5">EAL domain-containing protein</fullName>
    </submittedName>
</protein>
<dbReference type="GO" id="GO:0003824">
    <property type="term" value="F:catalytic activity"/>
    <property type="evidence" value="ECO:0007669"/>
    <property type="project" value="UniProtKB-ARBA"/>
</dbReference>
<dbReference type="InterPro" id="IPR000160">
    <property type="entry name" value="GGDEF_dom"/>
</dbReference>
<dbReference type="InterPro" id="IPR043128">
    <property type="entry name" value="Rev_trsase/Diguanyl_cyclase"/>
</dbReference>
<dbReference type="Pfam" id="PF00990">
    <property type="entry name" value="GGDEF"/>
    <property type="match status" value="1"/>
</dbReference>
<evidence type="ECO:0000259" key="2">
    <source>
        <dbReference type="PROSITE" id="PS50113"/>
    </source>
</evidence>
<evidence type="ECO:0000313" key="6">
    <source>
        <dbReference type="Proteomes" id="UP000321389"/>
    </source>
</evidence>
<dbReference type="OrthoDB" id="9814202at2"/>
<evidence type="ECO:0000259" key="3">
    <source>
        <dbReference type="PROSITE" id="PS50883"/>
    </source>
</evidence>
<sequence>MLFRGLVRPLGARLAGADEKLDSATQANLVAQQIKAVVDVTPAVVGGAFVTSCVLIWAAVGTGAFPGILVWAAMLYAILARSLWIWANARRAGGPSNLGPGARRRVILDTAVAGAVWGLAPILLLSQGSMTLTIVTAVAIAGVLSAGGLALIVMPAAAFAFSMPVLAGSLVALTQIGDPSLAAVLTLLLASFVTVTLLVSLRQMRDFVTRRVSELKIREQNDIISLLLKEFEENSSDWLWEFDREGRIDRVSDRFQAVANRPREALVGTDFIGFLACLADGNEAVLAGIRSSIAARETFSDIELQFDDGGTETWWRLTGKPARDEFGEYAGYIGTASDITAEKQAERRISFLAHNDALTGLLNRARFTEHLRHNVARLERYGSPFAVLYMDLDQFKAVNDSLGHMVGDKLLALVAERIRKVVRETDIAARLGGDEFALILSKEIGSDVLGQLAARLIEDISKPYEIDGDFVSIGASIGIAIAPINGTRPDQILRNADLALYRSKAEGRGAYRFFESQMDSDVRERRMLELELRQALKEGELVLHYQPLVSAEDNQPSGFEALVRWNHPIRGLVPPSEFIPLAEQSGLIKQIGDWTIEAACAAATAWPDDLIVAVNLSAKHFQLSDIVAVVAAALDKTGLPPHRLELEITESLLIEQPEDVIEKLRRIKALGVTVAMDDFGTGYSSLSYLLKFPFDKIKIDKSFVTASSEDAVARDILRSIASLGKTLKIHITAEGVETQEQVDFLREIACNQLQGFYFARPLDEMDLAGYVLANFRDGTSKRTASREIEAARAG</sequence>
<dbReference type="SMART" id="SM00052">
    <property type="entry name" value="EAL"/>
    <property type="match status" value="1"/>
</dbReference>
<dbReference type="Pfam" id="PF00563">
    <property type="entry name" value="EAL"/>
    <property type="match status" value="1"/>
</dbReference>
<dbReference type="SUPFAM" id="SSF141868">
    <property type="entry name" value="EAL domain-like"/>
    <property type="match status" value="1"/>
</dbReference>
<feature type="transmembrane region" description="Helical" evidence="1">
    <location>
        <begin position="36"/>
        <end position="58"/>
    </location>
</feature>
<dbReference type="InterPro" id="IPR029787">
    <property type="entry name" value="Nucleotide_cyclase"/>
</dbReference>
<dbReference type="CDD" id="cd01949">
    <property type="entry name" value="GGDEF"/>
    <property type="match status" value="1"/>
</dbReference>
<name>A0A5B8L3K6_9HYPH</name>